<dbReference type="Gene3D" id="3.60.21.70">
    <property type="entry name" value="PhoD-like phosphatase"/>
    <property type="match status" value="1"/>
</dbReference>
<dbReference type="SUPFAM" id="SSF56300">
    <property type="entry name" value="Metallo-dependent phosphatases"/>
    <property type="match status" value="1"/>
</dbReference>
<sequence>MRILLLSALVAHASATRLLDNNLVYRSPFLKDISLAHDTPAIQARHIQHVRRQMSDAAPFDDQHYPTFYGADFGNSPFIWTGGINFTHSVASGDPFDTSVLLWTRAVPVSPSGTTQLPDQSVPVCVAYKISTSPTLEGRIVDSGQAFTSYDVDFTVKVEASGLKPDTEYHFQFSDCSSPSSVSPIGKTRTIPNPNTPANQVNNGHPLTLAVFSCSQFQAGWFNAYGFAAHNTSAQFFVHLGDYIYESLGNGAAIGRQTLGRELATIHDYRQRLNQYRTDASLVFAHQNAPWITVCAGFDDHEVADNAWKAGTADSNDTTVGCSFSASGACFTDRKLAAVRAYHEWMPIRQVDADDKFRIWRNFQMGKLLDLTMLDTRQYDRDLTDVYYNTGMSVPVSGPILSIRILCYTEFVNTIADFSNRSLMGTAQEKWFFDTLSESRARGAVWRVVGQQIVFTQLNESGSFDLDAWDGYRANRLRVLDHLYSNSIQNTVILAGDSHANWVSDLAHPNDSTTYNPITGEGAIGVEFAGTAVTSGSSFGGNIQPAAADAMSRVLVDSQTNLNLQWSEGSYRGFFTLTIDPHTMKATYYGMRNITFANLDGFATAEFEVKSGANKLTRPVGGGVGAIKAGALKSNGTQ</sequence>
<evidence type="ECO:0000259" key="3">
    <source>
        <dbReference type="Pfam" id="PF16655"/>
    </source>
</evidence>
<feature type="chain" id="PRO_5047128208" description="Alkaline phosphatase D" evidence="1">
    <location>
        <begin position="16"/>
        <end position="638"/>
    </location>
</feature>
<dbReference type="PANTHER" id="PTHR43606">
    <property type="entry name" value="PHOSPHATASE, PUTATIVE (AFU_ORTHOLOGUE AFUA_6G08710)-RELATED"/>
    <property type="match status" value="1"/>
</dbReference>
<name>A0ABR1JTK0_9AGAR</name>
<feature type="domain" description="PhoD-like phosphatase metallophosphatase" evidence="2">
    <location>
        <begin position="209"/>
        <end position="587"/>
    </location>
</feature>
<dbReference type="Pfam" id="PF16655">
    <property type="entry name" value="PhoD_N"/>
    <property type="match status" value="1"/>
</dbReference>
<feature type="domain" description="Phospholipase D N-terminal" evidence="3">
    <location>
        <begin position="88"/>
        <end position="190"/>
    </location>
</feature>
<dbReference type="Pfam" id="PF09423">
    <property type="entry name" value="PhoD"/>
    <property type="match status" value="1"/>
</dbReference>
<dbReference type="Gene3D" id="2.60.40.380">
    <property type="entry name" value="Purple acid phosphatase-like, N-terminal"/>
    <property type="match status" value="1"/>
</dbReference>
<proteinExistence type="predicted"/>
<keyword evidence="1" id="KW-0732">Signal</keyword>
<keyword evidence="5" id="KW-1185">Reference proteome</keyword>
<evidence type="ECO:0000259" key="2">
    <source>
        <dbReference type="Pfam" id="PF09423"/>
    </source>
</evidence>
<protein>
    <recommendedName>
        <fullName evidence="6">Alkaline phosphatase D</fullName>
    </recommendedName>
</protein>
<feature type="signal peptide" evidence="1">
    <location>
        <begin position="1"/>
        <end position="15"/>
    </location>
</feature>
<organism evidence="4 5">
    <name type="scientific">Marasmiellus scandens</name>
    <dbReference type="NCBI Taxonomy" id="2682957"/>
    <lineage>
        <taxon>Eukaryota</taxon>
        <taxon>Fungi</taxon>
        <taxon>Dikarya</taxon>
        <taxon>Basidiomycota</taxon>
        <taxon>Agaricomycotina</taxon>
        <taxon>Agaricomycetes</taxon>
        <taxon>Agaricomycetidae</taxon>
        <taxon>Agaricales</taxon>
        <taxon>Marasmiineae</taxon>
        <taxon>Omphalotaceae</taxon>
        <taxon>Marasmiellus</taxon>
    </lineage>
</organism>
<accession>A0ABR1JTK0</accession>
<comment type="caution">
    <text evidence="4">The sequence shown here is derived from an EMBL/GenBank/DDBJ whole genome shotgun (WGS) entry which is preliminary data.</text>
</comment>
<dbReference type="InterPro" id="IPR052900">
    <property type="entry name" value="Phospholipid_Metab_Enz"/>
</dbReference>
<reference evidence="4 5" key="1">
    <citation type="submission" date="2024-01" db="EMBL/GenBank/DDBJ databases">
        <title>A draft genome for the cacao thread blight pathogen Marasmiellus scandens.</title>
        <authorList>
            <person name="Baruah I.K."/>
            <person name="Leung J."/>
            <person name="Bukari Y."/>
            <person name="Amoako-Attah I."/>
            <person name="Meinhardt L.W."/>
            <person name="Bailey B.A."/>
            <person name="Cohen S.P."/>
        </authorList>
    </citation>
    <scope>NUCLEOTIDE SEQUENCE [LARGE SCALE GENOMIC DNA]</scope>
    <source>
        <strain evidence="4 5">GH-19</strain>
    </source>
</reference>
<dbReference type="PANTHER" id="PTHR43606:SF7">
    <property type="entry name" value="PHOSPHATASE, PUTATIVE (AFU_ORTHOLOGUE AFUA_6G08710)-RELATED"/>
    <property type="match status" value="1"/>
</dbReference>
<dbReference type="Proteomes" id="UP001498398">
    <property type="component" value="Unassembled WGS sequence"/>
</dbReference>
<dbReference type="InterPro" id="IPR038607">
    <property type="entry name" value="PhoD-like_sf"/>
</dbReference>
<dbReference type="CDD" id="cd07389">
    <property type="entry name" value="MPP_PhoD"/>
    <property type="match status" value="1"/>
</dbReference>
<evidence type="ECO:0000313" key="5">
    <source>
        <dbReference type="Proteomes" id="UP001498398"/>
    </source>
</evidence>
<evidence type="ECO:0000313" key="4">
    <source>
        <dbReference type="EMBL" id="KAK7466975.1"/>
    </source>
</evidence>
<dbReference type="InterPro" id="IPR018946">
    <property type="entry name" value="PhoD-like_MPP"/>
</dbReference>
<evidence type="ECO:0000256" key="1">
    <source>
        <dbReference type="SAM" id="SignalP"/>
    </source>
</evidence>
<dbReference type="InterPro" id="IPR029052">
    <property type="entry name" value="Metallo-depent_PP-like"/>
</dbReference>
<gene>
    <name evidence="4" type="ORF">VKT23_004039</name>
</gene>
<dbReference type="EMBL" id="JBANRG010000004">
    <property type="protein sequence ID" value="KAK7466975.1"/>
    <property type="molecule type" value="Genomic_DNA"/>
</dbReference>
<evidence type="ECO:0008006" key="6">
    <source>
        <dbReference type="Google" id="ProtNLM"/>
    </source>
</evidence>
<dbReference type="InterPro" id="IPR032093">
    <property type="entry name" value="PhoD_N"/>
</dbReference>